<feature type="non-terminal residue" evidence="1">
    <location>
        <position position="350"/>
    </location>
</feature>
<proteinExistence type="predicted"/>
<accession>A0A0F9LH06</accession>
<protein>
    <submittedName>
        <fullName evidence="1">Uncharacterized protein</fullName>
    </submittedName>
</protein>
<organism evidence="1">
    <name type="scientific">marine sediment metagenome</name>
    <dbReference type="NCBI Taxonomy" id="412755"/>
    <lineage>
        <taxon>unclassified sequences</taxon>
        <taxon>metagenomes</taxon>
        <taxon>ecological metagenomes</taxon>
    </lineage>
</organism>
<evidence type="ECO:0000313" key="1">
    <source>
        <dbReference type="EMBL" id="KKM86411.1"/>
    </source>
</evidence>
<dbReference type="EMBL" id="LAZR01007261">
    <property type="protein sequence ID" value="KKM86411.1"/>
    <property type="molecule type" value="Genomic_DNA"/>
</dbReference>
<dbReference type="AlphaFoldDB" id="A0A0F9LH06"/>
<sequence length="350" mass="39775">MTEDTEKIPPPSAVFTMDMQKSTQVASAPKSTAREVRTPSGVRLDGIANSLVKALEHRKFTRRTDFVPYYKPSDDIYGSSSGIDERPSLEDLSAIANTRVGCVFNATNGVSGDAMRNWHVFVDPDSQKEVRNKATKGALRFASTSDLKNASQQWLRYGLGFGTAWLIKYWGIKNEIDHMEEEPNLGKPPKKFRAFSPRYMSPVNIDKSNELNYQEDVWIFSGGEAKYKYNIHQDRVDVLTLTPEEGSWRGLAITEPVWIPLMGYFNNFIYLTKGIRHWGDAVPAMFTGNGLPEADEVQSMLDLMDEYQMNYKWALGKDDKLEFIQTKIGSGLKEAFEMYKEELSSCWRIP</sequence>
<comment type="caution">
    <text evidence="1">The sequence shown here is derived from an EMBL/GenBank/DDBJ whole genome shotgun (WGS) entry which is preliminary data.</text>
</comment>
<gene>
    <name evidence="1" type="ORF">LCGC14_1279230</name>
</gene>
<name>A0A0F9LH06_9ZZZZ</name>
<reference evidence="1" key="1">
    <citation type="journal article" date="2015" name="Nature">
        <title>Complex archaea that bridge the gap between prokaryotes and eukaryotes.</title>
        <authorList>
            <person name="Spang A."/>
            <person name="Saw J.H."/>
            <person name="Jorgensen S.L."/>
            <person name="Zaremba-Niedzwiedzka K."/>
            <person name="Martijn J."/>
            <person name="Lind A.E."/>
            <person name="van Eijk R."/>
            <person name="Schleper C."/>
            <person name="Guy L."/>
            <person name="Ettema T.J."/>
        </authorList>
    </citation>
    <scope>NUCLEOTIDE SEQUENCE</scope>
</reference>